<evidence type="ECO:0000259" key="3">
    <source>
        <dbReference type="PROSITE" id="PS51387"/>
    </source>
</evidence>
<comment type="similarity">
    <text evidence="1">Belongs to the oxygen-dependent FAD-linked oxidoreductase family.</text>
</comment>
<dbReference type="InterPro" id="IPR006094">
    <property type="entry name" value="Oxid_FAD_bind_N"/>
</dbReference>
<dbReference type="PANTHER" id="PTHR13878:SF91">
    <property type="entry name" value="FAD BINDING DOMAIN PROTEIN (AFU_ORTHOLOGUE AFUA_6G12070)-RELATED"/>
    <property type="match status" value="1"/>
</dbReference>
<dbReference type="InterPro" id="IPR016166">
    <property type="entry name" value="FAD-bd_PCMH"/>
</dbReference>
<dbReference type="SUPFAM" id="SSF56176">
    <property type="entry name" value="FAD-binding/transporter-associated domain-like"/>
    <property type="match status" value="1"/>
</dbReference>
<keyword evidence="5" id="KW-1185">Reference proteome</keyword>
<organism evidence="4 5">
    <name type="scientific">Setomelanomma holmii</name>
    <dbReference type="NCBI Taxonomy" id="210430"/>
    <lineage>
        <taxon>Eukaryota</taxon>
        <taxon>Fungi</taxon>
        <taxon>Dikarya</taxon>
        <taxon>Ascomycota</taxon>
        <taxon>Pezizomycotina</taxon>
        <taxon>Dothideomycetes</taxon>
        <taxon>Pleosporomycetidae</taxon>
        <taxon>Pleosporales</taxon>
        <taxon>Pleosporineae</taxon>
        <taxon>Phaeosphaeriaceae</taxon>
        <taxon>Setomelanomma</taxon>
    </lineage>
</organism>
<feature type="domain" description="FAD-binding PCMH-type" evidence="3">
    <location>
        <begin position="98"/>
        <end position="280"/>
    </location>
</feature>
<dbReference type="InterPro" id="IPR036318">
    <property type="entry name" value="FAD-bd_PCMH-like_sf"/>
</dbReference>
<reference evidence="4" key="1">
    <citation type="journal article" date="2020" name="Stud. Mycol.">
        <title>101 Dothideomycetes genomes: a test case for predicting lifestyles and emergence of pathogens.</title>
        <authorList>
            <person name="Haridas S."/>
            <person name="Albert R."/>
            <person name="Binder M."/>
            <person name="Bloem J."/>
            <person name="Labutti K."/>
            <person name="Salamov A."/>
            <person name="Andreopoulos B."/>
            <person name="Baker S."/>
            <person name="Barry K."/>
            <person name="Bills G."/>
            <person name="Bluhm B."/>
            <person name="Cannon C."/>
            <person name="Castanera R."/>
            <person name="Culley D."/>
            <person name="Daum C."/>
            <person name="Ezra D."/>
            <person name="Gonzalez J."/>
            <person name="Henrissat B."/>
            <person name="Kuo A."/>
            <person name="Liang C."/>
            <person name="Lipzen A."/>
            <person name="Lutzoni F."/>
            <person name="Magnuson J."/>
            <person name="Mondo S."/>
            <person name="Nolan M."/>
            <person name="Ohm R."/>
            <person name="Pangilinan J."/>
            <person name="Park H.-J."/>
            <person name="Ramirez L."/>
            <person name="Alfaro M."/>
            <person name="Sun H."/>
            <person name="Tritt A."/>
            <person name="Yoshinaga Y."/>
            <person name="Zwiers L.-H."/>
            <person name="Turgeon B."/>
            <person name="Goodwin S."/>
            <person name="Spatafora J."/>
            <person name="Crous P."/>
            <person name="Grigoriev I."/>
        </authorList>
    </citation>
    <scope>NUCLEOTIDE SEQUENCE</scope>
    <source>
        <strain evidence="4">CBS 110217</strain>
    </source>
</reference>
<dbReference type="EMBL" id="ML978196">
    <property type="protein sequence ID" value="KAF2029844.1"/>
    <property type="molecule type" value="Genomic_DNA"/>
</dbReference>
<evidence type="ECO:0000313" key="5">
    <source>
        <dbReference type="Proteomes" id="UP000799777"/>
    </source>
</evidence>
<evidence type="ECO:0000313" key="4">
    <source>
        <dbReference type="EMBL" id="KAF2029844.1"/>
    </source>
</evidence>
<accession>A0A9P4H9U9</accession>
<dbReference type="InterPro" id="IPR016169">
    <property type="entry name" value="FAD-bd_PCMH_sub2"/>
</dbReference>
<proteinExistence type="inferred from homology"/>
<dbReference type="InterPro" id="IPR050432">
    <property type="entry name" value="FAD-linked_Oxidoreductases_BP"/>
</dbReference>
<dbReference type="InterPro" id="IPR012951">
    <property type="entry name" value="BBE"/>
</dbReference>
<feature type="non-terminal residue" evidence="4">
    <location>
        <position position="1"/>
    </location>
</feature>
<dbReference type="Pfam" id="PF08031">
    <property type="entry name" value="BBE"/>
    <property type="match status" value="1"/>
</dbReference>
<protein>
    <submittedName>
        <fullName evidence="4">FAD-binding domain-containing protein</fullName>
    </submittedName>
</protein>
<dbReference type="AlphaFoldDB" id="A0A9P4H9U9"/>
<gene>
    <name evidence="4" type="ORF">EK21DRAFT_66944</name>
</gene>
<dbReference type="Pfam" id="PF01565">
    <property type="entry name" value="FAD_binding_4"/>
    <property type="match status" value="1"/>
</dbReference>
<name>A0A9P4H9U9_9PLEO</name>
<dbReference type="PANTHER" id="PTHR13878">
    <property type="entry name" value="GULONOLACTONE OXIDASE"/>
    <property type="match status" value="1"/>
</dbReference>
<sequence length="602" mass="65297">PNSQCWPSEAEWASLNKTLGGALIRGVAPGSVCYPDQPNYNPDACAFVASQWFNSTWHATNPVSIDYPIWTNNSCNPICPNGTSIIGDPGAGARGCSMGAYPAFVVNATTPKDVGAALKWAGERNICVVVKSTGHSYPGRSIGYGSLSIWTHNFRGIEYIKAFKPTSCTANATFQAARVAAGHTGIEVQSELAKHNAVIVTGAYPDVGLVGWLTGGGHGDLSATYGMCADNHLEATIVTADGNVLVANPCKNADIFFAIRGGGGGTYGVVTEMIVRAYPTPMTTSHTLRLMSLSTNTSTEYYDFIGFLHAEMPQLKAGGMHGYYFTAGPPIGFNLYDKPNGTVERLVAPVQKYLDAQGHLFAYEQSITYADTYFDTYKDTTNEVVANGGSAYGSRLLSPDSLANANVTAKVFAQIGPSADASKPNPIVLGHMIASPVTPSYYPNTISMNPAWRNTLTSLIVVSPFPDGIPQSFIDAVYHDITHNKTEALRQLSPDTGAYFNEADSYEPEWQQAFFGKNYQKLLGIRRKYDPWNMLWCRRCVGSEALVEQSDGRLCKTRTTKRTYDSEGGRRFSRDQIVNKARREIVAEDMERANEMVSVVVG</sequence>
<dbReference type="GO" id="GO:0016491">
    <property type="term" value="F:oxidoreductase activity"/>
    <property type="evidence" value="ECO:0007669"/>
    <property type="project" value="UniProtKB-KW"/>
</dbReference>
<dbReference type="GO" id="GO:0071949">
    <property type="term" value="F:FAD binding"/>
    <property type="evidence" value="ECO:0007669"/>
    <property type="project" value="InterPro"/>
</dbReference>
<dbReference type="OrthoDB" id="9983560at2759"/>
<dbReference type="PROSITE" id="PS00862">
    <property type="entry name" value="OX2_COVAL_FAD"/>
    <property type="match status" value="1"/>
</dbReference>
<dbReference type="InterPro" id="IPR006093">
    <property type="entry name" value="Oxy_OxRdtase_FAD_BS"/>
</dbReference>
<keyword evidence="2" id="KW-0560">Oxidoreductase</keyword>
<comment type="caution">
    <text evidence="4">The sequence shown here is derived from an EMBL/GenBank/DDBJ whole genome shotgun (WGS) entry which is preliminary data.</text>
</comment>
<dbReference type="Gene3D" id="3.30.465.10">
    <property type="match status" value="2"/>
</dbReference>
<evidence type="ECO:0000256" key="2">
    <source>
        <dbReference type="ARBA" id="ARBA00023002"/>
    </source>
</evidence>
<dbReference type="Proteomes" id="UP000799777">
    <property type="component" value="Unassembled WGS sequence"/>
</dbReference>
<dbReference type="PROSITE" id="PS51387">
    <property type="entry name" value="FAD_PCMH"/>
    <property type="match status" value="1"/>
</dbReference>
<evidence type="ECO:0000256" key="1">
    <source>
        <dbReference type="ARBA" id="ARBA00005466"/>
    </source>
</evidence>